<reference evidence="6" key="2">
    <citation type="submission" date="2017-05" db="UniProtKB">
        <authorList>
            <consortium name="EnsemblMetazoa"/>
        </authorList>
    </citation>
    <scope>IDENTIFICATION</scope>
</reference>
<evidence type="ECO:0000256" key="3">
    <source>
        <dbReference type="SAM" id="Coils"/>
    </source>
</evidence>
<evidence type="ECO:0000256" key="4">
    <source>
        <dbReference type="SAM" id="MobiDB-lite"/>
    </source>
</evidence>
<evidence type="ECO:0000313" key="6">
    <source>
        <dbReference type="EnsemblMetazoa" id="Aqu2.1.14003_001"/>
    </source>
</evidence>
<dbReference type="InterPro" id="IPR009449">
    <property type="entry name" value="Sec2_N"/>
</dbReference>
<dbReference type="Pfam" id="PF25555">
    <property type="entry name" value="RAB3A-like_C"/>
    <property type="match status" value="1"/>
</dbReference>
<feature type="compositionally biased region" description="Polar residues" evidence="4">
    <location>
        <begin position="77"/>
        <end position="86"/>
    </location>
</feature>
<keyword evidence="1 3" id="KW-0175">Coiled coil</keyword>
<evidence type="ECO:0000256" key="2">
    <source>
        <dbReference type="ARBA" id="ARBA00025794"/>
    </source>
</evidence>
<feature type="domain" description="GDP/GTP exchange factor Sec2 N-terminal" evidence="5">
    <location>
        <begin position="157"/>
        <end position="243"/>
    </location>
</feature>
<comment type="similarity">
    <text evidence="2">Belongs to the SEC2 family.</text>
</comment>
<feature type="region of interest" description="Disordered" evidence="4">
    <location>
        <begin position="245"/>
        <end position="282"/>
    </location>
</feature>
<dbReference type="SUPFAM" id="SSF144284">
    <property type="entry name" value="Sec2 N-terminal region"/>
    <property type="match status" value="1"/>
</dbReference>
<evidence type="ECO:0000313" key="7">
    <source>
        <dbReference type="Proteomes" id="UP000007879"/>
    </source>
</evidence>
<dbReference type="InterPro" id="IPR040351">
    <property type="entry name" value="RAB3IL/RAB3IP/Sec2"/>
</dbReference>
<evidence type="ECO:0000259" key="5">
    <source>
        <dbReference type="Pfam" id="PF06428"/>
    </source>
</evidence>
<dbReference type="PANTHER" id="PTHR14430">
    <property type="entry name" value="RABIN3-RELATED"/>
    <property type="match status" value="1"/>
</dbReference>
<organism evidence="6">
    <name type="scientific">Amphimedon queenslandica</name>
    <name type="common">Sponge</name>
    <dbReference type="NCBI Taxonomy" id="400682"/>
    <lineage>
        <taxon>Eukaryota</taxon>
        <taxon>Metazoa</taxon>
        <taxon>Porifera</taxon>
        <taxon>Demospongiae</taxon>
        <taxon>Heteroscleromorpha</taxon>
        <taxon>Haplosclerida</taxon>
        <taxon>Niphatidae</taxon>
        <taxon>Amphimedon</taxon>
    </lineage>
</organism>
<dbReference type="GO" id="GO:0070319">
    <property type="term" value="C:Golgi to plasma membrane transport vesicle"/>
    <property type="evidence" value="ECO:0007669"/>
    <property type="project" value="TreeGrafter"/>
</dbReference>
<name>A0A1X7TH14_AMPQE</name>
<reference evidence="7" key="1">
    <citation type="journal article" date="2010" name="Nature">
        <title>The Amphimedon queenslandica genome and the evolution of animal complexity.</title>
        <authorList>
            <person name="Srivastava M."/>
            <person name="Simakov O."/>
            <person name="Chapman J."/>
            <person name="Fahey B."/>
            <person name="Gauthier M.E."/>
            <person name="Mitros T."/>
            <person name="Richards G.S."/>
            <person name="Conaco C."/>
            <person name="Dacre M."/>
            <person name="Hellsten U."/>
            <person name="Larroux C."/>
            <person name="Putnam N.H."/>
            <person name="Stanke M."/>
            <person name="Adamska M."/>
            <person name="Darling A."/>
            <person name="Degnan S.M."/>
            <person name="Oakley T.H."/>
            <person name="Plachetzki D.C."/>
            <person name="Zhai Y."/>
            <person name="Adamski M."/>
            <person name="Calcino A."/>
            <person name="Cummins S.F."/>
            <person name="Goodstein D.M."/>
            <person name="Harris C."/>
            <person name="Jackson D.J."/>
            <person name="Leys S.P."/>
            <person name="Shu S."/>
            <person name="Woodcroft B.J."/>
            <person name="Vervoort M."/>
            <person name="Kosik K.S."/>
            <person name="Manning G."/>
            <person name="Degnan B.M."/>
            <person name="Rokhsar D.S."/>
        </authorList>
    </citation>
    <scope>NUCLEOTIDE SEQUENCE [LARGE SCALE GENOMIC DNA]</scope>
</reference>
<proteinExistence type="inferred from homology"/>
<sequence>MSSTSPPPSSEGGMVSSEATPPNGTILIASDVTKRETGSDSTPDIIHKSALPVLLIGEREKEAEEEVKSKVVKGHTRGSSVSSTPGSHLGTCETNTTGTTTNSSSSSLSNSFYSHDGIVAETVSHLISSGDRTSSDPVLMLAAAALNDKSDNPEDTVTKLVQEVVSLKLEMMKLKEENDKMKRTRSDMDEELHTLTENLFEEAYKMVDEAKGERFTAEKRLADAAGQLEAMETQVSTLHNLLKTPSKVSPSQKHKRPSVKKIVKKLSRGSRHHSSSKVKEQQPLIEHKGNTKEWILKEGELPSGDFTFFKTWYDNGLSTVGGSGNYYDTILNNNILPCLQFTNKELSDKVHAAIKGESIVLEPVTGEVLKEGEESSTPAVKKCELSGEESVPCTFKMRLSESSGWICVTTTTRERIVSVCDFYTFISYVQKGIIKKEVTDVYWRVAKLRAMMCLSVLSLSLPDTVQ</sequence>
<dbReference type="OrthoDB" id="5560525at2759"/>
<dbReference type="STRING" id="400682.A0A1X7TH14"/>
<feature type="compositionally biased region" description="Low complexity" evidence="4">
    <location>
        <begin position="94"/>
        <end position="106"/>
    </location>
</feature>
<feature type="coiled-coil region" evidence="3">
    <location>
        <begin position="157"/>
        <end position="198"/>
    </location>
</feature>
<dbReference type="AlphaFoldDB" id="A0A1X7TH14"/>
<feature type="compositionally biased region" description="Basic residues" evidence="4">
    <location>
        <begin position="252"/>
        <end position="276"/>
    </location>
</feature>
<feature type="region of interest" description="Disordered" evidence="4">
    <location>
        <begin position="61"/>
        <end position="106"/>
    </location>
</feature>
<protein>
    <recommendedName>
        <fullName evidence="5">GDP/GTP exchange factor Sec2 N-terminal domain-containing protein</fullName>
    </recommendedName>
</protein>
<evidence type="ECO:0000256" key="1">
    <source>
        <dbReference type="ARBA" id="ARBA00023054"/>
    </source>
</evidence>
<dbReference type="GO" id="GO:0006887">
    <property type="term" value="P:exocytosis"/>
    <property type="evidence" value="ECO:0007669"/>
    <property type="project" value="TreeGrafter"/>
</dbReference>
<dbReference type="GO" id="GO:0005085">
    <property type="term" value="F:guanyl-nucleotide exchange factor activity"/>
    <property type="evidence" value="ECO:0007669"/>
    <property type="project" value="InterPro"/>
</dbReference>
<dbReference type="KEGG" id="aqu:109587866"/>
<dbReference type="InParanoid" id="A0A1X7TH14"/>
<dbReference type="EnsemblMetazoa" id="Aqu2.1.14003_001">
    <property type="protein sequence ID" value="Aqu2.1.14003_001"/>
    <property type="gene ID" value="Aqu2.1.14003"/>
</dbReference>
<gene>
    <name evidence="6" type="primary">109587866</name>
</gene>
<keyword evidence="7" id="KW-1185">Reference proteome</keyword>
<feature type="region of interest" description="Disordered" evidence="4">
    <location>
        <begin position="1"/>
        <end position="45"/>
    </location>
</feature>
<accession>A0A1X7TH14</accession>
<dbReference type="Gene3D" id="1.20.5.4880">
    <property type="match status" value="1"/>
</dbReference>
<dbReference type="EnsemblMetazoa" id="XM_020004087.1">
    <property type="protein sequence ID" value="XP_019859646.1"/>
    <property type="gene ID" value="LOC109587866"/>
</dbReference>
<dbReference type="Proteomes" id="UP000007879">
    <property type="component" value="Unassembled WGS sequence"/>
</dbReference>
<dbReference type="Pfam" id="PF06428">
    <property type="entry name" value="Sec2p"/>
    <property type="match status" value="1"/>
</dbReference>
<dbReference type="PANTHER" id="PTHR14430:SF0">
    <property type="entry name" value="SEC2P DOMAIN-CONTAINING PROTEIN"/>
    <property type="match status" value="1"/>
</dbReference>